<dbReference type="InterPro" id="IPR017946">
    <property type="entry name" value="PLC-like_Pdiesterase_TIM-brl"/>
</dbReference>
<dbReference type="GO" id="GO:0008081">
    <property type="term" value="F:phosphoric diester hydrolase activity"/>
    <property type="evidence" value="ECO:0007669"/>
    <property type="project" value="InterPro"/>
</dbReference>
<dbReference type="PANTHER" id="PTHR46211">
    <property type="entry name" value="GLYCEROPHOSPHORYL DIESTER PHOSPHODIESTERASE"/>
    <property type="match status" value="1"/>
</dbReference>
<proteinExistence type="predicted"/>
<sequence length="266" mass="30486">MIFFVALLLLGLFLFIKHFTWKALPWPEGAVKPPPYQGHRGYWKGGAQENTLASFEAAKRRGLMMIELDIRLSGDGVPVVFHDTDLKRLKEIEKIVLHMTATELRAEAGAPSLEEVFQSELIPSFINIELKTSAMWDGTLERAVADLIKKYKMEKRVLFSSFNPLSLWRLSRLLPQVPRALLATQEEEPENKIYLKHLWLAPYVRIHALHLDYHYVSVEDLKRWQKRKVPVALWTVNDKEKAEAYLKAGALSIISDTLGEKPSANL</sequence>
<dbReference type="Proteomes" id="UP000075391">
    <property type="component" value="Unassembled WGS sequence"/>
</dbReference>
<evidence type="ECO:0000313" key="3">
    <source>
        <dbReference type="Proteomes" id="UP000075391"/>
    </source>
</evidence>
<dbReference type="Pfam" id="PF03009">
    <property type="entry name" value="GDPD"/>
    <property type="match status" value="1"/>
</dbReference>
<reference evidence="2 3" key="1">
    <citation type="submission" date="2016-03" db="EMBL/GenBank/DDBJ databases">
        <authorList>
            <person name="Ploux O."/>
        </authorList>
    </citation>
    <scope>NUCLEOTIDE SEQUENCE [LARGE SCALE GENOMIC DNA]</scope>
    <source>
        <strain evidence="2 3">BER2</strain>
    </source>
</reference>
<dbReference type="PANTHER" id="PTHR46211:SF1">
    <property type="entry name" value="GLYCEROPHOSPHODIESTER PHOSPHODIESTERASE, CYTOPLASMIC"/>
    <property type="match status" value="1"/>
</dbReference>
<evidence type="ECO:0000313" key="2">
    <source>
        <dbReference type="EMBL" id="KYG61081.1"/>
    </source>
</evidence>
<dbReference type="AlphaFoldDB" id="A0A150WDU8"/>
<dbReference type="InterPro" id="IPR030395">
    <property type="entry name" value="GP_PDE_dom"/>
</dbReference>
<dbReference type="CDD" id="cd08556">
    <property type="entry name" value="GDPD"/>
    <property type="match status" value="1"/>
</dbReference>
<protein>
    <recommendedName>
        <fullName evidence="1">GP-PDE domain-containing protein</fullName>
    </recommendedName>
</protein>
<accession>A0A150WDU8</accession>
<dbReference type="SUPFAM" id="SSF51695">
    <property type="entry name" value="PLC-like phosphodiesterases"/>
    <property type="match status" value="1"/>
</dbReference>
<dbReference type="Gene3D" id="3.20.20.190">
    <property type="entry name" value="Phosphatidylinositol (PI) phosphodiesterase"/>
    <property type="match status" value="1"/>
</dbReference>
<organism evidence="2 3">
    <name type="scientific">Bdellovibrio bacteriovorus</name>
    <dbReference type="NCBI Taxonomy" id="959"/>
    <lineage>
        <taxon>Bacteria</taxon>
        <taxon>Pseudomonadati</taxon>
        <taxon>Bdellovibrionota</taxon>
        <taxon>Bdellovibrionia</taxon>
        <taxon>Bdellovibrionales</taxon>
        <taxon>Pseudobdellovibrionaceae</taxon>
        <taxon>Bdellovibrio</taxon>
    </lineage>
</organism>
<comment type="caution">
    <text evidence="2">The sequence shown here is derived from an EMBL/GenBank/DDBJ whole genome shotgun (WGS) entry which is preliminary data.</text>
</comment>
<name>A0A150WDU8_BDEBC</name>
<dbReference type="OrthoDB" id="384721at2"/>
<dbReference type="EMBL" id="LUKF01000017">
    <property type="protein sequence ID" value="KYG61081.1"/>
    <property type="molecule type" value="Genomic_DNA"/>
</dbReference>
<dbReference type="RefSeq" id="WP_063244459.1">
    <property type="nucleotide sequence ID" value="NZ_LUKF01000017.1"/>
</dbReference>
<evidence type="ECO:0000259" key="1">
    <source>
        <dbReference type="PROSITE" id="PS51704"/>
    </source>
</evidence>
<gene>
    <name evidence="2" type="ORF">AZI85_08980</name>
</gene>
<dbReference type="PROSITE" id="PS51704">
    <property type="entry name" value="GP_PDE"/>
    <property type="match status" value="1"/>
</dbReference>
<dbReference type="GO" id="GO:0006629">
    <property type="term" value="P:lipid metabolic process"/>
    <property type="evidence" value="ECO:0007669"/>
    <property type="project" value="InterPro"/>
</dbReference>
<feature type="domain" description="GP-PDE" evidence="1">
    <location>
        <begin position="34"/>
        <end position="265"/>
    </location>
</feature>